<evidence type="ECO:0000256" key="4">
    <source>
        <dbReference type="ARBA" id="ARBA00012801"/>
    </source>
</evidence>
<organism evidence="10 11">
    <name type="scientific">Pochonia chlamydosporia 170</name>
    <dbReference type="NCBI Taxonomy" id="1380566"/>
    <lineage>
        <taxon>Eukaryota</taxon>
        <taxon>Fungi</taxon>
        <taxon>Dikarya</taxon>
        <taxon>Ascomycota</taxon>
        <taxon>Pezizomycotina</taxon>
        <taxon>Sordariomycetes</taxon>
        <taxon>Hypocreomycetidae</taxon>
        <taxon>Hypocreales</taxon>
        <taxon>Clavicipitaceae</taxon>
        <taxon>Pochonia</taxon>
    </lineage>
</organism>
<feature type="domain" description="Pyridoxine 5'-phosphate oxidase dimerisation C-terminal" evidence="9">
    <location>
        <begin position="187"/>
        <end position="233"/>
    </location>
</feature>
<dbReference type="PANTHER" id="PTHR10851:SF0">
    <property type="entry name" value="PYRIDOXINE-5'-PHOSPHATE OXIDASE"/>
    <property type="match status" value="1"/>
</dbReference>
<evidence type="ECO:0000313" key="11">
    <source>
        <dbReference type="Proteomes" id="UP000078397"/>
    </source>
</evidence>
<dbReference type="Pfam" id="PF10590">
    <property type="entry name" value="PNP_phzG_C"/>
    <property type="match status" value="1"/>
</dbReference>
<evidence type="ECO:0000256" key="7">
    <source>
        <dbReference type="ARBA" id="ARBA00023002"/>
    </source>
</evidence>
<evidence type="ECO:0000259" key="9">
    <source>
        <dbReference type="Pfam" id="PF10590"/>
    </source>
</evidence>
<dbReference type="InterPro" id="IPR011576">
    <property type="entry name" value="Pyridox_Oxase_N"/>
</dbReference>
<keyword evidence="11" id="KW-1185">Reference proteome</keyword>
<dbReference type="GO" id="GO:0004733">
    <property type="term" value="F:pyridoxamine phosphate oxidase activity"/>
    <property type="evidence" value="ECO:0007669"/>
    <property type="project" value="UniProtKB-EC"/>
</dbReference>
<dbReference type="InterPro" id="IPR000659">
    <property type="entry name" value="Pyridox_Oxase"/>
</dbReference>
<dbReference type="STRING" id="1380566.A0A179FGY2"/>
<dbReference type="KEGG" id="pchm:VFPPC_05595"/>
<feature type="domain" description="Pyridoxamine 5'-phosphate oxidase N-terminal" evidence="8">
    <location>
        <begin position="41"/>
        <end position="153"/>
    </location>
</feature>
<evidence type="ECO:0000313" key="10">
    <source>
        <dbReference type="EMBL" id="OAQ64309.1"/>
    </source>
</evidence>
<dbReference type="UniPathway" id="UPA01068">
    <property type="reaction ID" value="UER00304"/>
</dbReference>
<comment type="caution">
    <text evidence="10">The sequence shown here is derived from an EMBL/GenBank/DDBJ whole genome shotgun (WGS) entry which is preliminary data.</text>
</comment>
<evidence type="ECO:0000256" key="2">
    <source>
        <dbReference type="ARBA" id="ARBA00004738"/>
    </source>
</evidence>
<sequence>MSSVSANSQPTEIGNKDLSIRDLHSSDPIVQFVEWLDLAKATAFNSDTDTCTLSTAELPSGKVSSRIVQLKALSDAGNFIFFTNLETSRKSRDLATNSHVALVFYWGQTQRQVRIEGVAKSCSEEERQQYFKLTTRRSRLASWASPQSQVLGRSDQGDDGRAQLDQWADDTEKKFESVTDVPMPPSWGVLQVVPMSIEFWQSRSNRLRDRFLYTREDKADGNEGAWSIMRLSP</sequence>
<dbReference type="Gene3D" id="2.30.110.10">
    <property type="entry name" value="Electron Transport, Fmn-binding Protein, Chain A"/>
    <property type="match status" value="1"/>
</dbReference>
<evidence type="ECO:0000259" key="8">
    <source>
        <dbReference type="Pfam" id="PF01243"/>
    </source>
</evidence>
<dbReference type="Proteomes" id="UP000078397">
    <property type="component" value="Unassembled WGS sequence"/>
</dbReference>
<comment type="cofactor">
    <cofactor evidence="1">
        <name>FMN</name>
        <dbReference type="ChEBI" id="CHEBI:58210"/>
    </cofactor>
</comment>
<dbReference type="InterPro" id="IPR012349">
    <property type="entry name" value="Split_barrel_FMN-bd"/>
</dbReference>
<comment type="pathway">
    <text evidence="2">Cofactor metabolism; pyridoxal 5'-phosphate salvage; pyridoxal 5'-phosphate from pyridoxamine 5'-phosphate: step 1/1.</text>
</comment>
<proteinExistence type="predicted"/>
<keyword evidence="6" id="KW-0288">FMN</keyword>
<dbReference type="AlphaFoldDB" id="A0A179FGY2"/>
<gene>
    <name evidence="10" type="ORF">VFPPC_05595</name>
</gene>
<dbReference type="Pfam" id="PF01243">
    <property type="entry name" value="PNPOx_N"/>
    <property type="match status" value="1"/>
</dbReference>
<keyword evidence="5" id="KW-0285">Flavoprotein</keyword>
<dbReference type="GeneID" id="28848756"/>
<comment type="pathway">
    <text evidence="3">Cofactor metabolism; pyridoxal 5'-phosphate salvage; pyridoxal 5'-phosphate from pyridoxine 5'-phosphate: step 1/1.</text>
</comment>
<reference evidence="10 11" key="1">
    <citation type="journal article" date="2016" name="PLoS Pathog.">
        <title>Biosynthesis of antibiotic leucinostatins in bio-control fungus Purpureocillium lilacinum and their inhibition on phytophthora revealed by genome mining.</title>
        <authorList>
            <person name="Wang G."/>
            <person name="Liu Z."/>
            <person name="Lin R."/>
            <person name="Li E."/>
            <person name="Mao Z."/>
            <person name="Ling J."/>
            <person name="Yang Y."/>
            <person name="Yin W.B."/>
            <person name="Xie B."/>
        </authorList>
    </citation>
    <scope>NUCLEOTIDE SEQUENCE [LARGE SCALE GENOMIC DNA]</scope>
    <source>
        <strain evidence="10">170</strain>
    </source>
</reference>
<evidence type="ECO:0000256" key="3">
    <source>
        <dbReference type="ARBA" id="ARBA00005037"/>
    </source>
</evidence>
<dbReference type="GO" id="GO:0010181">
    <property type="term" value="F:FMN binding"/>
    <property type="evidence" value="ECO:0007669"/>
    <property type="project" value="InterPro"/>
</dbReference>
<dbReference type="PIRSF" id="PIRSF000190">
    <property type="entry name" value="Pyd_amn-ph_oxd"/>
    <property type="match status" value="1"/>
</dbReference>
<name>A0A179FGY2_METCM</name>
<dbReference type="SUPFAM" id="SSF50475">
    <property type="entry name" value="FMN-binding split barrel"/>
    <property type="match status" value="1"/>
</dbReference>
<dbReference type="EC" id="1.4.3.5" evidence="4"/>
<evidence type="ECO:0000256" key="5">
    <source>
        <dbReference type="ARBA" id="ARBA00022630"/>
    </source>
</evidence>
<evidence type="ECO:0000256" key="1">
    <source>
        <dbReference type="ARBA" id="ARBA00001917"/>
    </source>
</evidence>
<dbReference type="InterPro" id="IPR019576">
    <property type="entry name" value="Pyridoxamine_oxidase_dimer_C"/>
</dbReference>
<dbReference type="PANTHER" id="PTHR10851">
    <property type="entry name" value="PYRIDOXINE-5-PHOSPHATE OXIDASE"/>
    <property type="match status" value="1"/>
</dbReference>
<dbReference type="RefSeq" id="XP_018141623.1">
    <property type="nucleotide sequence ID" value="XM_018284762.1"/>
</dbReference>
<evidence type="ECO:0000256" key="6">
    <source>
        <dbReference type="ARBA" id="ARBA00022643"/>
    </source>
</evidence>
<dbReference type="EMBL" id="LSBJ02000005">
    <property type="protein sequence ID" value="OAQ64309.1"/>
    <property type="molecule type" value="Genomic_DNA"/>
</dbReference>
<keyword evidence="7" id="KW-0560">Oxidoreductase</keyword>
<accession>A0A179FGY2</accession>
<dbReference type="OrthoDB" id="303614at2759"/>
<dbReference type="GO" id="GO:0008615">
    <property type="term" value="P:pyridoxine biosynthetic process"/>
    <property type="evidence" value="ECO:0007669"/>
    <property type="project" value="InterPro"/>
</dbReference>
<dbReference type="NCBIfam" id="NF004231">
    <property type="entry name" value="PRK05679.1"/>
    <property type="match status" value="1"/>
</dbReference>
<protein>
    <recommendedName>
        <fullName evidence="4">pyridoxal 5'-phosphate synthase</fullName>
        <ecNumber evidence="4">1.4.3.5</ecNumber>
    </recommendedName>
</protein>